<dbReference type="PATRIC" id="fig|69222.5.peg.4394"/>
<evidence type="ECO:0000256" key="1">
    <source>
        <dbReference type="SAM" id="SignalP"/>
    </source>
</evidence>
<feature type="signal peptide" evidence="1">
    <location>
        <begin position="1"/>
        <end position="21"/>
    </location>
</feature>
<reference evidence="2 3" key="1">
    <citation type="submission" date="2014-02" db="EMBL/GenBank/DDBJ databases">
        <title>Draft genome of Erwinia mallotivora strain BT-MARDI, a papaya dieback pathogen.</title>
        <authorList>
            <person name="Redzuan R."/>
            <person name="Abu Bakar N."/>
            <person name="Badrun R."/>
            <person name="Mohd Raih M.F."/>
            <person name="Rozano L."/>
            <person name="Mat Amin N."/>
        </authorList>
    </citation>
    <scope>NUCLEOTIDE SEQUENCE [LARGE SCALE GENOMIC DNA]</scope>
    <source>
        <strain evidence="2 3">BT-MARDI</strain>
    </source>
</reference>
<evidence type="ECO:0000313" key="2">
    <source>
        <dbReference type="EMBL" id="EXU73786.1"/>
    </source>
</evidence>
<comment type="caution">
    <text evidence="2">The sequence shown here is derived from an EMBL/GenBank/DDBJ whole genome shotgun (WGS) entry which is preliminary data.</text>
</comment>
<keyword evidence="1" id="KW-0732">Signal</keyword>
<dbReference type="Proteomes" id="UP000019918">
    <property type="component" value="Unassembled WGS sequence"/>
</dbReference>
<dbReference type="EMBL" id="JFHN01000074">
    <property type="protein sequence ID" value="EXU73786.1"/>
    <property type="molecule type" value="Genomic_DNA"/>
</dbReference>
<name>A0A014LW60_9GAMM</name>
<dbReference type="AlphaFoldDB" id="A0A014LW60"/>
<sequence>MKILPVSILLTFIGSASSATSQTKALDMKSFKESADNCEFFSGEWDSNLVKARQPETERQADKYCTEAKKKKQELSVKYRNDPELLNELANYDFE</sequence>
<evidence type="ECO:0000313" key="3">
    <source>
        <dbReference type="Proteomes" id="UP000019918"/>
    </source>
</evidence>
<proteinExistence type="predicted"/>
<keyword evidence="3" id="KW-1185">Reference proteome</keyword>
<dbReference type="OrthoDB" id="7284504at2"/>
<protein>
    <submittedName>
        <fullName evidence="2">Uncharacterized protein</fullName>
    </submittedName>
</protein>
<accession>A0A014LW60</accession>
<organism evidence="2 3">
    <name type="scientific">Erwinia mallotivora</name>
    <dbReference type="NCBI Taxonomy" id="69222"/>
    <lineage>
        <taxon>Bacteria</taxon>
        <taxon>Pseudomonadati</taxon>
        <taxon>Pseudomonadota</taxon>
        <taxon>Gammaproteobacteria</taxon>
        <taxon>Enterobacterales</taxon>
        <taxon>Erwiniaceae</taxon>
        <taxon>Erwinia</taxon>
    </lineage>
</organism>
<dbReference type="RefSeq" id="WP_034941320.1">
    <property type="nucleotide sequence ID" value="NZ_JFHN01000074.1"/>
</dbReference>
<feature type="chain" id="PRO_5001471871" evidence="1">
    <location>
        <begin position="22"/>
        <end position="95"/>
    </location>
</feature>
<gene>
    <name evidence="2" type="ORF">BG55_21515</name>
</gene>